<protein>
    <submittedName>
        <fullName evidence="10">Methyltransferase domain-containing protein</fullName>
    </submittedName>
</protein>
<dbReference type="GO" id="GO:0003723">
    <property type="term" value="F:RNA binding"/>
    <property type="evidence" value="ECO:0007669"/>
    <property type="project" value="UniProtKB-KW"/>
</dbReference>
<dbReference type="SMART" id="SM00359">
    <property type="entry name" value="PUA"/>
    <property type="match status" value="1"/>
</dbReference>
<dbReference type="AlphaFoldDB" id="A0A7X2XHP5"/>
<dbReference type="Pfam" id="PF17785">
    <property type="entry name" value="PUA_3"/>
    <property type="match status" value="1"/>
</dbReference>
<keyword evidence="6" id="KW-0949">S-adenosyl-L-methionine</keyword>
<dbReference type="InterPro" id="IPR029063">
    <property type="entry name" value="SAM-dependent_MTases_sf"/>
</dbReference>
<evidence type="ECO:0000256" key="8">
    <source>
        <dbReference type="ARBA" id="ARBA00038091"/>
    </source>
</evidence>
<keyword evidence="4 10" id="KW-0489">Methyltransferase</keyword>
<comment type="subcellular location">
    <subcellularLocation>
        <location evidence="1">Cytoplasm</location>
    </subcellularLocation>
</comment>
<dbReference type="GO" id="GO:0032259">
    <property type="term" value="P:methylation"/>
    <property type="evidence" value="ECO:0007669"/>
    <property type="project" value="UniProtKB-KW"/>
</dbReference>
<dbReference type="CDD" id="cd21153">
    <property type="entry name" value="PUA_RlmI"/>
    <property type="match status" value="1"/>
</dbReference>
<dbReference type="PANTHER" id="PTHR42873:SF1">
    <property type="entry name" value="S-ADENOSYLMETHIONINE-DEPENDENT METHYLTRANSFERASE DOMAIN-CONTAINING PROTEIN"/>
    <property type="match status" value="1"/>
</dbReference>
<dbReference type="OrthoDB" id="9805492at2"/>
<proteinExistence type="inferred from homology"/>
<dbReference type="GO" id="GO:0005737">
    <property type="term" value="C:cytoplasm"/>
    <property type="evidence" value="ECO:0007669"/>
    <property type="project" value="UniProtKB-SubCell"/>
</dbReference>
<dbReference type="Proteomes" id="UP000484547">
    <property type="component" value="Unassembled WGS sequence"/>
</dbReference>
<keyword evidence="7" id="KW-0694">RNA-binding</keyword>
<dbReference type="InterPro" id="IPR002478">
    <property type="entry name" value="PUA"/>
</dbReference>
<dbReference type="EMBL" id="WNBW01000016">
    <property type="protein sequence ID" value="MTU05037.1"/>
    <property type="molecule type" value="Genomic_DNA"/>
</dbReference>
<evidence type="ECO:0000313" key="12">
    <source>
        <dbReference type="Proteomes" id="UP000443070"/>
    </source>
</evidence>
<keyword evidence="2" id="KW-0963">Cytoplasm</keyword>
<evidence type="ECO:0000256" key="5">
    <source>
        <dbReference type="ARBA" id="ARBA00022679"/>
    </source>
</evidence>
<evidence type="ECO:0000256" key="2">
    <source>
        <dbReference type="ARBA" id="ARBA00022490"/>
    </source>
</evidence>
<evidence type="ECO:0000256" key="4">
    <source>
        <dbReference type="ARBA" id="ARBA00022603"/>
    </source>
</evidence>
<keyword evidence="5 10" id="KW-0808">Transferase</keyword>
<name>A0A7X2XHP5_9FIRM</name>
<evidence type="ECO:0000256" key="1">
    <source>
        <dbReference type="ARBA" id="ARBA00004496"/>
    </source>
</evidence>
<reference evidence="12 13" key="1">
    <citation type="journal article" date="2019" name="Nat. Med.">
        <title>A library of human gut bacterial isolates paired with longitudinal multiomics data enables mechanistic microbiome research.</title>
        <authorList>
            <person name="Poyet M."/>
            <person name="Groussin M."/>
            <person name="Gibbons S.M."/>
            <person name="Avila-Pacheco J."/>
            <person name="Jiang X."/>
            <person name="Kearney S.M."/>
            <person name="Perrotta A.R."/>
            <person name="Berdy B."/>
            <person name="Zhao S."/>
            <person name="Lieberman T.D."/>
            <person name="Swanson P.K."/>
            <person name="Smith M."/>
            <person name="Roesemann S."/>
            <person name="Alexander J.E."/>
            <person name="Rich S.A."/>
            <person name="Livny J."/>
            <person name="Vlamakis H."/>
            <person name="Clish C."/>
            <person name="Bullock K."/>
            <person name="Deik A."/>
            <person name="Scott J."/>
            <person name="Pierce K.A."/>
            <person name="Xavier R.J."/>
            <person name="Alm E.J."/>
        </authorList>
    </citation>
    <scope>NUCLEOTIDE SEQUENCE [LARGE SCALE GENOMIC DNA]</scope>
    <source>
        <strain evidence="10 13">BIOML-A13</strain>
        <strain evidence="11 12">BIOML-A3</strain>
    </source>
</reference>
<dbReference type="InterPro" id="IPR019614">
    <property type="entry name" value="SAM-dep_methyl-trfase"/>
</dbReference>
<dbReference type="Pfam" id="PF10672">
    <property type="entry name" value="Methyltrans_SAM"/>
    <property type="match status" value="1"/>
</dbReference>
<keyword evidence="3" id="KW-0698">rRNA processing</keyword>
<accession>A0A7X2XHP5</accession>
<dbReference type="CDD" id="cd11572">
    <property type="entry name" value="RlmI_M_like"/>
    <property type="match status" value="1"/>
</dbReference>
<dbReference type="Gene3D" id="3.40.50.150">
    <property type="entry name" value="Vaccinia Virus protein VP39"/>
    <property type="match status" value="1"/>
</dbReference>
<feature type="domain" description="PUA" evidence="9">
    <location>
        <begin position="5"/>
        <end position="90"/>
    </location>
</feature>
<dbReference type="InterPro" id="IPR015947">
    <property type="entry name" value="PUA-like_sf"/>
</dbReference>
<dbReference type="Gene3D" id="2.30.130.10">
    <property type="entry name" value="PUA domain"/>
    <property type="match status" value="1"/>
</dbReference>
<dbReference type="SUPFAM" id="SSF53335">
    <property type="entry name" value="S-adenosyl-L-methionine-dependent methyltransferases"/>
    <property type="match status" value="1"/>
</dbReference>
<dbReference type="InterPro" id="IPR036974">
    <property type="entry name" value="PUA_sf"/>
</dbReference>
<dbReference type="GO" id="GO:0006364">
    <property type="term" value="P:rRNA processing"/>
    <property type="evidence" value="ECO:0007669"/>
    <property type="project" value="UniProtKB-KW"/>
</dbReference>
<dbReference type="PROSITE" id="PS50890">
    <property type="entry name" value="PUA"/>
    <property type="match status" value="1"/>
</dbReference>
<comment type="similarity">
    <text evidence="8">Belongs to the methyltransferase superfamily. RlmI family.</text>
</comment>
<evidence type="ECO:0000313" key="11">
    <source>
        <dbReference type="EMBL" id="MTU05037.1"/>
    </source>
</evidence>
<dbReference type="GO" id="GO:0008168">
    <property type="term" value="F:methyltransferase activity"/>
    <property type="evidence" value="ECO:0007669"/>
    <property type="project" value="UniProtKB-KW"/>
</dbReference>
<dbReference type="PANTHER" id="PTHR42873">
    <property type="entry name" value="RIBOSOMAL RNA LARGE SUBUNIT METHYLTRANSFERASE"/>
    <property type="match status" value="1"/>
</dbReference>
<dbReference type="Gene3D" id="3.30.750.80">
    <property type="entry name" value="RNA methyltransferase domain (HRMD) like"/>
    <property type="match status" value="1"/>
</dbReference>
<comment type="caution">
    <text evidence="10">The sequence shown here is derived from an EMBL/GenBank/DDBJ whole genome shotgun (WGS) entry which is preliminary data.</text>
</comment>
<dbReference type="Proteomes" id="UP000443070">
    <property type="component" value="Unassembled WGS sequence"/>
</dbReference>
<evidence type="ECO:0000256" key="6">
    <source>
        <dbReference type="ARBA" id="ARBA00022691"/>
    </source>
</evidence>
<dbReference type="InterPro" id="IPR041532">
    <property type="entry name" value="RlmI-like_PUA"/>
</dbReference>
<evidence type="ECO:0000313" key="10">
    <source>
        <dbReference type="EMBL" id="MTT76903.1"/>
    </source>
</evidence>
<keyword evidence="12" id="KW-1185">Reference proteome</keyword>
<gene>
    <name evidence="10" type="ORF">GMD11_11650</name>
    <name evidence="11" type="ORF">GMD18_11655</name>
</gene>
<dbReference type="SUPFAM" id="SSF88697">
    <property type="entry name" value="PUA domain-like"/>
    <property type="match status" value="1"/>
</dbReference>
<evidence type="ECO:0000256" key="7">
    <source>
        <dbReference type="ARBA" id="ARBA00022884"/>
    </source>
</evidence>
<evidence type="ECO:0000259" key="9">
    <source>
        <dbReference type="SMART" id="SM00359"/>
    </source>
</evidence>
<sequence length="407" mass="46095">MREYTKFYITPKGERAARSGHPWVYAEEITRIEGEYQNGDLVDVVTNKGKYLGTGFVNDHSKIRVRLISTNTNDKFDADFWERRLRYAIDYRRTVMPGADFKCCRLIFGEADHFPGLTVDRFNDILVAQTLSLGIEVRKELIFNLLYKILREQGEEIRGLYERNDVKIRLLEGMEENKGWFAFAEAAEPGEPLTEIVENGIRYNVDVENGQKTGFFLDQKYNRQAIAKIAKGKHVLDCFTHTGAFALNAAAGGAAAVTAVDISAEAVQMTDANASKNGLDKVVKGLKANVFDLLSELVNNKSREYDFIILDPPAFTKSGSTVKNAIRGYKEINLKAMKLLPRGGYLATCSCSHFMKEELFVQMLHDAAADANVQLRQIEARQQSPDHPILWNVPETYYLKFYIFQVV</sequence>
<evidence type="ECO:0000256" key="3">
    <source>
        <dbReference type="ARBA" id="ARBA00022552"/>
    </source>
</evidence>
<dbReference type="RefSeq" id="WP_130920291.1">
    <property type="nucleotide sequence ID" value="NZ_CAUBBC010000014.1"/>
</dbReference>
<evidence type="ECO:0000313" key="13">
    <source>
        <dbReference type="Proteomes" id="UP000484547"/>
    </source>
</evidence>
<dbReference type="EMBL" id="WNBM01000014">
    <property type="protein sequence ID" value="MTT76903.1"/>
    <property type="molecule type" value="Genomic_DNA"/>
</dbReference>
<organism evidence="10 13">
    <name type="scientific">Phascolarctobacterium faecium</name>
    <dbReference type="NCBI Taxonomy" id="33025"/>
    <lineage>
        <taxon>Bacteria</taxon>
        <taxon>Bacillati</taxon>
        <taxon>Bacillota</taxon>
        <taxon>Negativicutes</taxon>
        <taxon>Acidaminococcales</taxon>
        <taxon>Acidaminococcaceae</taxon>
        <taxon>Phascolarctobacterium</taxon>
    </lineage>
</organism>